<evidence type="ECO:0000256" key="1">
    <source>
        <dbReference type="SAM" id="MobiDB-lite"/>
    </source>
</evidence>
<comment type="caution">
    <text evidence="2">The sequence shown here is derived from an EMBL/GenBank/DDBJ whole genome shotgun (WGS) entry which is preliminary data.</text>
</comment>
<name>A0ABQ5CX35_9ASTR</name>
<dbReference type="EMBL" id="BQNB010014518">
    <property type="protein sequence ID" value="GJT29124.1"/>
    <property type="molecule type" value="Genomic_DNA"/>
</dbReference>
<reference evidence="2" key="1">
    <citation type="journal article" date="2022" name="Int. J. Mol. Sci.">
        <title>Draft Genome of Tanacetum Coccineum: Genomic Comparison of Closely Related Tanacetum-Family Plants.</title>
        <authorList>
            <person name="Yamashiro T."/>
            <person name="Shiraishi A."/>
            <person name="Nakayama K."/>
            <person name="Satake H."/>
        </authorList>
    </citation>
    <scope>NUCLEOTIDE SEQUENCE</scope>
</reference>
<accession>A0ABQ5CX35</accession>
<evidence type="ECO:0000313" key="2">
    <source>
        <dbReference type="EMBL" id="GJT29124.1"/>
    </source>
</evidence>
<evidence type="ECO:0000313" key="3">
    <source>
        <dbReference type="Proteomes" id="UP001151760"/>
    </source>
</evidence>
<gene>
    <name evidence="2" type="ORF">Tco_0909399</name>
</gene>
<reference evidence="2" key="2">
    <citation type="submission" date="2022-01" db="EMBL/GenBank/DDBJ databases">
        <authorList>
            <person name="Yamashiro T."/>
            <person name="Shiraishi A."/>
            <person name="Satake H."/>
            <person name="Nakayama K."/>
        </authorList>
    </citation>
    <scope>NUCLEOTIDE SEQUENCE</scope>
</reference>
<feature type="compositionally biased region" description="Acidic residues" evidence="1">
    <location>
        <begin position="317"/>
        <end position="357"/>
    </location>
</feature>
<keyword evidence="3" id="KW-1185">Reference proteome</keyword>
<protein>
    <submittedName>
        <fullName evidence="2">Uncharacterized protein</fullName>
    </submittedName>
</protein>
<dbReference type="Proteomes" id="UP001151760">
    <property type="component" value="Unassembled WGS sequence"/>
</dbReference>
<feature type="region of interest" description="Disordered" evidence="1">
    <location>
        <begin position="209"/>
        <end position="432"/>
    </location>
</feature>
<feature type="compositionally biased region" description="Basic and acidic residues" evidence="1">
    <location>
        <begin position="240"/>
        <end position="255"/>
    </location>
</feature>
<proteinExistence type="predicted"/>
<sequence length="432" mass="48653">MNPTAASQIALDNALLCSCYPAFLITAGVPKIYMHQFWNTVTKVKDSSSYQFKLDNKKFRVNAEVFCDIPQICPKLHDQPLLYLLPLMKKLCHLFMNSDTQEILSLYVNWSLITCINPREHLQLSSIGAFLGKPQDLINLGCQELKFCGGCITARMWILLNYSGKTLHSRSIITFKRKACPILMLNEDILNSTAYKTYYSYASGAKEPKKETKFKNPTSPKQKTVPVSPKEPTKKHGKAKKDVTSTKKTTTEPKPTKKKTQVRAGRGKGDGTDFESGVPDEQQRKIFGTDEGTGAKLGVPDVPKYASESDKESWGDSGEEEEDDDDTKDDDDNDGNDDGDDNDGNDDDDDDNDDDSDYERTGSDSDENSNLNQSNEEHDEEEEEYVDEFTDKEDDDDNAKEENEEESDDAAELYKDINVNLRKEDVEMPDVD</sequence>
<feature type="compositionally biased region" description="Acidic residues" evidence="1">
    <location>
        <begin position="377"/>
        <end position="411"/>
    </location>
</feature>
<organism evidence="2 3">
    <name type="scientific">Tanacetum coccineum</name>
    <dbReference type="NCBI Taxonomy" id="301880"/>
    <lineage>
        <taxon>Eukaryota</taxon>
        <taxon>Viridiplantae</taxon>
        <taxon>Streptophyta</taxon>
        <taxon>Embryophyta</taxon>
        <taxon>Tracheophyta</taxon>
        <taxon>Spermatophyta</taxon>
        <taxon>Magnoliopsida</taxon>
        <taxon>eudicotyledons</taxon>
        <taxon>Gunneridae</taxon>
        <taxon>Pentapetalae</taxon>
        <taxon>asterids</taxon>
        <taxon>campanulids</taxon>
        <taxon>Asterales</taxon>
        <taxon>Asteraceae</taxon>
        <taxon>Asteroideae</taxon>
        <taxon>Anthemideae</taxon>
        <taxon>Anthemidinae</taxon>
        <taxon>Tanacetum</taxon>
    </lineage>
</organism>